<name>A0A3M7DRI8_HORWE</name>
<feature type="compositionally biased region" description="Basic and acidic residues" evidence="1">
    <location>
        <begin position="119"/>
        <end position="131"/>
    </location>
</feature>
<dbReference type="AlphaFoldDB" id="A0A3M7DRI8"/>
<dbReference type="EMBL" id="QWIP01000301">
    <property type="protein sequence ID" value="RMY66667.1"/>
    <property type="molecule type" value="Genomic_DNA"/>
</dbReference>
<evidence type="ECO:0000313" key="3">
    <source>
        <dbReference type="Proteomes" id="UP000269276"/>
    </source>
</evidence>
<proteinExistence type="predicted"/>
<dbReference type="Proteomes" id="UP000269276">
    <property type="component" value="Unassembled WGS sequence"/>
</dbReference>
<feature type="region of interest" description="Disordered" evidence="1">
    <location>
        <begin position="112"/>
        <end position="136"/>
    </location>
</feature>
<feature type="compositionally biased region" description="Basic and acidic residues" evidence="1">
    <location>
        <begin position="337"/>
        <end position="352"/>
    </location>
</feature>
<accession>A0A3M7DRI8</accession>
<reference evidence="2 3" key="1">
    <citation type="journal article" date="2018" name="BMC Genomics">
        <title>Genomic evidence for intraspecific hybridization in a clonal and extremely halotolerant yeast.</title>
        <authorList>
            <person name="Gostincar C."/>
            <person name="Stajich J.E."/>
            <person name="Zupancic J."/>
            <person name="Zalar P."/>
            <person name="Gunde-Cimerman N."/>
        </authorList>
    </citation>
    <scope>NUCLEOTIDE SEQUENCE [LARGE SCALE GENOMIC DNA]</scope>
    <source>
        <strain evidence="2 3">EXF-2682</strain>
    </source>
</reference>
<dbReference type="OrthoDB" id="5377009at2759"/>
<dbReference type="VEuPathDB" id="FungiDB:BTJ68_07594"/>
<gene>
    <name evidence="2" type="ORF">D0863_08274</name>
</gene>
<sequence>MSHFQSPDATMMSDYTNASGPYLQGNASSRRSSTAYNGSEGLIGDNRSIASFDYAHDSEGLTVPESARTATRSNAGSRLWSTLSNNAQPAAAALSRKGSVLHSRARSSLAGFSLGKLNDSPDRERTPERPHANKIFGDIFNGESAPIRLGLPESPTKEPAEFLMEYKPSFTERPSAHRRRSTAQTHISTPSTSRTGWFSRKSTTPSPPRAQALDEILNLDINASLFPNGPADPMSPHAFNDLLVNASNLVQRVQSAYKEKVDYISSVQPEIDAQKEEVEEAETRSRHLKMQLEDMSRKAEEQNQAMKEIADQLAASKLEASNAREQAGKTVRLVRRTSNDSERSEGDHEVTPKSKRRSGGSQASDSGFESDAEYAESISSGPVSRPEINLTPAYDGGDWDQPIQRPPMAKQNSWTSTGSTALSGKRSAPQGSPWVSVDSLRGENYALRRQVDEMQQALQGCLDFVSVLKR</sequence>
<organism evidence="2 3">
    <name type="scientific">Hortaea werneckii</name>
    <name type="common">Black yeast</name>
    <name type="synonym">Cladosporium werneckii</name>
    <dbReference type="NCBI Taxonomy" id="91943"/>
    <lineage>
        <taxon>Eukaryota</taxon>
        <taxon>Fungi</taxon>
        <taxon>Dikarya</taxon>
        <taxon>Ascomycota</taxon>
        <taxon>Pezizomycotina</taxon>
        <taxon>Dothideomycetes</taxon>
        <taxon>Dothideomycetidae</taxon>
        <taxon>Mycosphaerellales</taxon>
        <taxon>Teratosphaeriaceae</taxon>
        <taxon>Hortaea</taxon>
    </lineage>
</organism>
<evidence type="ECO:0000313" key="2">
    <source>
        <dbReference type="EMBL" id="RMY66667.1"/>
    </source>
</evidence>
<protein>
    <submittedName>
        <fullName evidence="2">Uncharacterized protein</fullName>
    </submittedName>
</protein>
<evidence type="ECO:0000256" key="1">
    <source>
        <dbReference type="SAM" id="MobiDB-lite"/>
    </source>
</evidence>
<comment type="caution">
    <text evidence="2">The sequence shown here is derived from an EMBL/GenBank/DDBJ whole genome shotgun (WGS) entry which is preliminary data.</text>
</comment>
<feature type="region of interest" description="Disordered" evidence="1">
    <location>
        <begin position="320"/>
        <end position="435"/>
    </location>
</feature>
<feature type="compositionally biased region" description="Polar residues" evidence="1">
    <location>
        <begin position="182"/>
        <end position="204"/>
    </location>
</feature>
<feature type="compositionally biased region" description="Polar residues" evidence="1">
    <location>
        <begin position="410"/>
        <end position="422"/>
    </location>
</feature>
<feature type="region of interest" description="Disordered" evidence="1">
    <location>
        <begin position="172"/>
        <end position="208"/>
    </location>
</feature>